<gene>
    <name evidence="1" type="ORF">L1987_67038</name>
</gene>
<protein>
    <submittedName>
        <fullName evidence="1">Uncharacterized protein</fullName>
    </submittedName>
</protein>
<name>A0ACB9BYZ3_9ASTR</name>
<reference evidence="1 2" key="2">
    <citation type="journal article" date="2022" name="Mol. Ecol. Resour.">
        <title>The genomes of chicory, endive, great burdock and yacon provide insights into Asteraceae paleo-polyploidization history and plant inulin production.</title>
        <authorList>
            <person name="Fan W."/>
            <person name="Wang S."/>
            <person name="Wang H."/>
            <person name="Wang A."/>
            <person name="Jiang F."/>
            <person name="Liu H."/>
            <person name="Zhao H."/>
            <person name="Xu D."/>
            <person name="Zhang Y."/>
        </authorList>
    </citation>
    <scope>NUCLEOTIDE SEQUENCE [LARGE SCALE GENOMIC DNA]</scope>
    <source>
        <strain evidence="2">cv. Yunnan</strain>
        <tissue evidence="1">Leaves</tissue>
    </source>
</reference>
<dbReference type="Proteomes" id="UP001056120">
    <property type="component" value="Linkage Group LG22"/>
</dbReference>
<evidence type="ECO:0000313" key="1">
    <source>
        <dbReference type="EMBL" id="KAI3727226.1"/>
    </source>
</evidence>
<reference evidence="2" key="1">
    <citation type="journal article" date="2022" name="Mol. Ecol. Resour.">
        <title>The genomes of chicory, endive, great burdock and yacon provide insights into Asteraceae palaeo-polyploidization history and plant inulin production.</title>
        <authorList>
            <person name="Fan W."/>
            <person name="Wang S."/>
            <person name="Wang H."/>
            <person name="Wang A."/>
            <person name="Jiang F."/>
            <person name="Liu H."/>
            <person name="Zhao H."/>
            <person name="Xu D."/>
            <person name="Zhang Y."/>
        </authorList>
    </citation>
    <scope>NUCLEOTIDE SEQUENCE [LARGE SCALE GENOMIC DNA]</scope>
    <source>
        <strain evidence="2">cv. Yunnan</strain>
    </source>
</reference>
<sequence>MCYPAPSTSNSITPYELEIRIRRLAALATAVNHQQVVVGGGEEEVRRGKKQCLCSPTGHPGSFRCRHHHSEYVWVGRLLTPRPTRVPSGC</sequence>
<comment type="caution">
    <text evidence="1">The sequence shown here is derived from an EMBL/GenBank/DDBJ whole genome shotgun (WGS) entry which is preliminary data.</text>
</comment>
<keyword evidence="2" id="KW-1185">Reference proteome</keyword>
<proteinExistence type="predicted"/>
<organism evidence="1 2">
    <name type="scientific">Smallanthus sonchifolius</name>
    <dbReference type="NCBI Taxonomy" id="185202"/>
    <lineage>
        <taxon>Eukaryota</taxon>
        <taxon>Viridiplantae</taxon>
        <taxon>Streptophyta</taxon>
        <taxon>Embryophyta</taxon>
        <taxon>Tracheophyta</taxon>
        <taxon>Spermatophyta</taxon>
        <taxon>Magnoliopsida</taxon>
        <taxon>eudicotyledons</taxon>
        <taxon>Gunneridae</taxon>
        <taxon>Pentapetalae</taxon>
        <taxon>asterids</taxon>
        <taxon>campanulids</taxon>
        <taxon>Asterales</taxon>
        <taxon>Asteraceae</taxon>
        <taxon>Asteroideae</taxon>
        <taxon>Heliantheae alliance</taxon>
        <taxon>Millerieae</taxon>
        <taxon>Smallanthus</taxon>
    </lineage>
</organism>
<dbReference type="EMBL" id="CM042039">
    <property type="protein sequence ID" value="KAI3727226.1"/>
    <property type="molecule type" value="Genomic_DNA"/>
</dbReference>
<accession>A0ACB9BYZ3</accession>
<evidence type="ECO:0000313" key="2">
    <source>
        <dbReference type="Proteomes" id="UP001056120"/>
    </source>
</evidence>